<dbReference type="InterPro" id="IPR050445">
    <property type="entry name" value="Bact_polysacc_biosynth/exp"/>
</dbReference>
<dbReference type="AlphaFoldDB" id="A0A5E4V526"/>
<feature type="transmembrane region" description="Helical" evidence="1">
    <location>
        <begin position="249"/>
        <end position="268"/>
    </location>
</feature>
<evidence type="ECO:0000313" key="3">
    <source>
        <dbReference type="Proteomes" id="UP000343317"/>
    </source>
</evidence>
<keyword evidence="3" id="KW-1185">Reference proteome</keyword>
<keyword evidence="1" id="KW-0812">Transmembrane</keyword>
<organism evidence="2 3">
    <name type="scientific">Pandoraea horticolens</name>
    <dbReference type="NCBI Taxonomy" id="2508298"/>
    <lineage>
        <taxon>Bacteria</taxon>
        <taxon>Pseudomonadati</taxon>
        <taxon>Pseudomonadota</taxon>
        <taxon>Betaproteobacteria</taxon>
        <taxon>Burkholderiales</taxon>
        <taxon>Burkholderiaceae</taxon>
        <taxon>Pandoraea</taxon>
    </lineage>
</organism>
<sequence length="281" mass="30074">MQVESNLDNRSDGDVALTDVLRFIGRHVVLISVVAVVGGIAGFGVSRIAPQAWEGTSIVMIGRVGNELIEPLPNAVERVGTAGFAQRVVRTAGTPVRDDMLRASLRAAPRGTDLVAISVRGPTSEDAVRYATAARDVMLKAQNDKISDAEERLRSDAASADQALERAVKQRDSWSVYMKGVADGTLKPQLAEVLILKDMIDRTDAQIDDARKRSEKLQRSLRSTETYASQAIDDGAPLVTKVSAGRIKFVAGGLILGVLLGLLCAVGLDMRASAQRKSVAR</sequence>
<evidence type="ECO:0008006" key="4">
    <source>
        <dbReference type="Google" id="ProtNLM"/>
    </source>
</evidence>
<evidence type="ECO:0000313" key="2">
    <source>
        <dbReference type="EMBL" id="VVE06664.1"/>
    </source>
</evidence>
<accession>A0A5E4V526</accession>
<proteinExistence type="predicted"/>
<evidence type="ECO:0000256" key="1">
    <source>
        <dbReference type="SAM" id="Phobius"/>
    </source>
</evidence>
<reference evidence="2 3" key="1">
    <citation type="submission" date="2019-08" db="EMBL/GenBank/DDBJ databases">
        <authorList>
            <person name="Peeters C."/>
        </authorList>
    </citation>
    <scope>NUCLEOTIDE SEQUENCE [LARGE SCALE GENOMIC DNA]</scope>
    <source>
        <strain evidence="2 3">LMG 31112</strain>
    </source>
</reference>
<name>A0A5E4V526_9BURK</name>
<keyword evidence="1" id="KW-0472">Membrane</keyword>
<protein>
    <recommendedName>
        <fullName evidence="4">Polysaccharide chain length determinant N-terminal domain-containing protein</fullName>
    </recommendedName>
</protein>
<dbReference type="EMBL" id="CABPSM010000006">
    <property type="protein sequence ID" value="VVE06664.1"/>
    <property type="molecule type" value="Genomic_DNA"/>
</dbReference>
<dbReference type="Proteomes" id="UP000343317">
    <property type="component" value="Unassembled WGS sequence"/>
</dbReference>
<keyword evidence="1" id="KW-1133">Transmembrane helix</keyword>
<dbReference type="PANTHER" id="PTHR32309">
    <property type="entry name" value="TYROSINE-PROTEIN KINASE"/>
    <property type="match status" value="1"/>
</dbReference>
<gene>
    <name evidence="2" type="ORF">PHO31112_02408</name>
</gene>
<dbReference type="PANTHER" id="PTHR32309:SF31">
    <property type="entry name" value="CAPSULAR EXOPOLYSACCHARIDE FAMILY"/>
    <property type="match status" value="1"/>
</dbReference>